<accession>A0A0V0SEU7</accession>
<evidence type="ECO:0000313" key="2">
    <source>
        <dbReference type="Proteomes" id="UP000054630"/>
    </source>
</evidence>
<gene>
    <name evidence="1" type="ORF">T07_8917</name>
</gene>
<evidence type="ECO:0000313" key="1">
    <source>
        <dbReference type="EMBL" id="KRX25191.1"/>
    </source>
</evidence>
<organism evidence="1 2">
    <name type="scientific">Trichinella nelsoni</name>
    <dbReference type="NCBI Taxonomy" id="6336"/>
    <lineage>
        <taxon>Eukaryota</taxon>
        <taxon>Metazoa</taxon>
        <taxon>Ecdysozoa</taxon>
        <taxon>Nematoda</taxon>
        <taxon>Enoplea</taxon>
        <taxon>Dorylaimia</taxon>
        <taxon>Trichinellida</taxon>
        <taxon>Trichinellidae</taxon>
        <taxon>Trichinella</taxon>
    </lineage>
</organism>
<proteinExistence type="predicted"/>
<protein>
    <submittedName>
        <fullName evidence="1">Uncharacterized protein</fullName>
    </submittedName>
</protein>
<dbReference type="Proteomes" id="UP000054630">
    <property type="component" value="Unassembled WGS sequence"/>
</dbReference>
<sequence length="105" mass="11471">MDSRRTNRGAGVGGQILPSSCIEAPAGSNPIQGLCSFIAGVGRCYICFVQREIGNELEGITENGRLFKYACWLIRIVSGNCEEQYKVKVGSGLQLLLEEVMKLKM</sequence>
<name>A0A0V0SEU7_9BILA</name>
<comment type="caution">
    <text evidence="1">The sequence shown here is derived from an EMBL/GenBank/DDBJ whole genome shotgun (WGS) entry which is preliminary data.</text>
</comment>
<keyword evidence="2" id="KW-1185">Reference proteome</keyword>
<dbReference type="AlphaFoldDB" id="A0A0V0SEU7"/>
<reference evidence="1 2" key="1">
    <citation type="submission" date="2015-01" db="EMBL/GenBank/DDBJ databases">
        <title>Evolution of Trichinella species and genotypes.</title>
        <authorList>
            <person name="Korhonen P.K."/>
            <person name="Edoardo P."/>
            <person name="Giuseppe L.R."/>
            <person name="Gasser R.B."/>
        </authorList>
    </citation>
    <scope>NUCLEOTIDE SEQUENCE [LARGE SCALE GENOMIC DNA]</scope>
    <source>
        <strain evidence="1">ISS37</strain>
    </source>
</reference>
<dbReference type="EMBL" id="JYDL01000013">
    <property type="protein sequence ID" value="KRX25191.1"/>
    <property type="molecule type" value="Genomic_DNA"/>
</dbReference>